<organism evidence="13 14">
    <name type="scientific">Pontivivens insulae</name>
    <dbReference type="NCBI Taxonomy" id="1639689"/>
    <lineage>
        <taxon>Bacteria</taxon>
        <taxon>Pseudomonadati</taxon>
        <taxon>Pseudomonadota</taxon>
        <taxon>Alphaproteobacteria</taxon>
        <taxon>Rhodobacterales</taxon>
        <taxon>Paracoccaceae</taxon>
        <taxon>Pontivivens</taxon>
    </lineage>
</organism>
<dbReference type="PANTHER" id="PTHR37425:SF1">
    <property type="entry name" value="OUTER MEMBRANE PROTEIN"/>
    <property type="match status" value="1"/>
</dbReference>
<comment type="cofactor">
    <cofactor evidence="1">
        <name>Zn(2+)</name>
        <dbReference type="ChEBI" id="CHEBI:29105"/>
    </cofactor>
</comment>
<dbReference type="GO" id="GO:0071555">
    <property type="term" value="P:cell wall organization"/>
    <property type="evidence" value="ECO:0007669"/>
    <property type="project" value="UniProtKB-KW"/>
</dbReference>
<evidence type="ECO:0000256" key="11">
    <source>
        <dbReference type="ARBA" id="ARBA00093666"/>
    </source>
</evidence>
<keyword evidence="7" id="KW-0862">Zinc</keyword>
<comment type="similarity">
    <text evidence="10">Belongs to the peptidase M15 family.</text>
</comment>
<evidence type="ECO:0000313" key="13">
    <source>
        <dbReference type="EMBL" id="SPF29624.1"/>
    </source>
</evidence>
<keyword evidence="5 12" id="KW-0732">Signal</keyword>
<evidence type="ECO:0000256" key="4">
    <source>
        <dbReference type="ARBA" id="ARBA00022723"/>
    </source>
</evidence>
<evidence type="ECO:0000256" key="2">
    <source>
        <dbReference type="ARBA" id="ARBA00004776"/>
    </source>
</evidence>
<evidence type="ECO:0000256" key="6">
    <source>
        <dbReference type="ARBA" id="ARBA00022801"/>
    </source>
</evidence>
<comment type="pathway">
    <text evidence="2">Cell wall biogenesis; cell wall polysaccharide biosynthesis.</text>
</comment>
<keyword evidence="4" id="KW-0479">Metal-binding</keyword>
<sequence>MSDQNAFSRRGLLGAFAGMAAISAAPSFASTPAVLTGAGNIRTIKLYNSRTSERLDSVYWVEGEYIPEVLDEINYIFRDWRQNEMRAVDVRTIDIMAAAARMMETDEAYTLLSGYRSPNTNTMLRRSNRGVARNSYHTRAMAADLRLSSRSVQNMYDAGVACGAGGVGRYYRSNFVHFDCGPVRTWRG</sequence>
<keyword evidence="8" id="KW-0482">Metalloprotease</keyword>
<gene>
    <name evidence="13" type="ORF">POI8812_01937</name>
</gene>
<dbReference type="EMBL" id="OMKW01000002">
    <property type="protein sequence ID" value="SPF29624.1"/>
    <property type="molecule type" value="Genomic_DNA"/>
</dbReference>
<accession>A0A2R8ABL8</accession>
<feature type="signal peptide" evidence="12">
    <location>
        <begin position="1"/>
        <end position="29"/>
    </location>
</feature>
<dbReference type="Pfam" id="PF05951">
    <property type="entry name" value="Peptidase_M15_2"/>
    <property type="match status" value="1"/>
</dbReference>
<dbReference type="Gene3D" id="3.30.1380.10">
    <property type="match status" value="1"/>
</dbReference>
<evidence type="ECO:0000313" key="14">
    <source>
        <dbReference type="Proteomes" id="UP000244932"/>
    </source>
</evidence>
<dbReference type="SUPFAM" id="SSF55166">
    <property type="entry name" value="Hedgehog/DD-peptidase"/>
    <property type="match status" value="1"/>
</dbReference>
<keyword evidence="14" id="KW-1185">Reference proteome</keyword>
<keyword evidence="3" id="KW-0645">Protease</keyword>
<evidence type="ECO:0000256" key="8">
    <source>
        <dbReference type="ARBA" id="ARBA00023049"/>
    </source>
</evidence>
<dbReference type="OrthoDB" id="9782994at2"/>
<evidence type="ECO:0000256" key="12">
    <source>
        <dbReference type="SAM" id="SignalP"/>
    </source>
</evidence>
<feature type="chain" id="PRO_5015316019" description="Murein endopeptidase K" evidence="12">
    <location>
        <begin position="30"/>
        <end position="188"/>
    </location>
</feature>
<dbReference type="InterPro" id="IPR009045">
    <property type="entry name" value="Zn_M74/Hedgehog-like"/>
</dbReference>
<keyword evidence="9" id="KW-0961">Cell wall biogenesis/degradation</keyword>
<dbReference type="AlphaFoldDB" id="A0A2R8ABL8"/>
<evidence type="ECO:0000256" key="5">
    <source>
        <dbReference type="ARBA" id="ARBA00022729"/>
    </source>
</evidence>
<name>A0A2R8ABL8_9RHOB</name>
<dbReference type="PROSITE" id="PS51318">
    <property type="entry name" value="TAT"/>
    <property type="match status" value="1"/>
</dbReference>
<evidence type="ECO:0000256" key="7">
    <source>
        <dbReference type="ARBA" id="ARBA00022833"/>
    </source>
</evidence>
<dbReference type="Proteomes" id="UP000244932">
    <property type="component" value="Unassembled WGS sequence"/>
</dbReference>
<dbReference type="RefSeq" id="WP_108782303.1">
    <property type="nucleotide sequence ID" value="NZ_OMKW01000002.1"/>
</dbReference>
<reference evidence="13 14" key="1">
    <citation type="submission" date="2018-03" db="EMBL/GenBank/DDBJ databases">
        <authorList>
            <person name="Keele B.F."/>
        </authorList>
    </citation>
    <scope>NUCLEOTIDE SEQUENCE [LARGE SCALE GENOMIC DNA]</scope>
    <source>
        <strain evidence="13 14">CeCT 8812</strain>
    </source>
</reference>
<dbReference type="PANTHER" id="PTHR37425">
    <property type="match status" value="1"/>
</dbReference>
<keyword evidence="6" id="KW-0378">Hydrolase</keyword>
<dbReference type="InterPro" id="IPR010275">
    <property type="entry name" value="MepK"/>
</dbReference>
<dbReference type="GO" id="GO:0006508">
    <property type="term" value="P:proteolysis"/>
    <property type="evidence" value="ECO:0007669"/>
    <property type="project" value="UniProtKB-KW"/>
</dbReference>
<evidence type="ECO:0000256" key="10">
    <source>
        <dbReference type="ARBA" id="ARBA00093448"/>
    </source>
</evidence>
<proteinExistence type="inferred from homology"/>
<dbReference type="GO" id="GO:0008237">
    <property type="term" value="F:metallopeptidase activity"/>
    <property type="evidence" value="ECO:0007669"/>
    <property type="project" value="UniProtKB-KW"/>
</dbReference>
<protein>
    <recommendedName>
        <fullName evidence="11">Murein endopeptidase K</fullName>
    </recommendedName>
</protein>
<dbReference type="InterPro" id="IPR006311">
    <property type="entry name" value="TAT_signal"/>
</dbReference>
<evidence type="ECO:0000256" key="9">
    <source>
        <dbReference type="ARBA" id="ARBA00023316"/>
    </source>
</evidence>
<dbReference type="GO" id="GO:0046872">
    <property type="term" value="F:metal ion binding"/>
    <property type="evidence" value="ECO:0007669"/>
    <property type="project" value="UniProtKB-KW"/>
</dbReference>
<evidence type="ECO:0000256" key="3">
    <source>
        <dbReference type="ARBA" id="ARBA00022670"/>
    </source>
</evidence>
<evidence type="ECO:0000256" key="1">
    <source>
        <dbReference type="ARBA" id="ARBA00001947"/>
    </source>
</evidence>